<dbReference type="EMBL" id="AMRM01000004">
    <property type="protein sequence ID" value="EKF19976.1"/>
    <property type="molecule type" value="Genomic_DNA"/>
</dbReference>
<organism evidence="7 8">
    <name type="scientific">Nitratireductor pacificus pht-3B</name>
    <dbReference type="NCBI Taxonomy" id="391937"/>
    <lineage>
        <taxon>Bacteria</taxon>
        <taxon>Pseudomonadati</taxon>
        <taxon>Pseudomonadota</taxon>
        <taxon>Alphaproteobacteria</taxon>
        <taxon>Hyphomicrobiales</taxon>
        <taxon>Phyllobacteriaceae</taxon>
        <taxon>Nitratireductor</taxon>
    </lineage>
</organism>
<dbReference type="InterPro" id="IPR011250">
    <property type="entry name" value="OMP/PagP_B-barrel"/>
</dbReference>
<gene>
    <name evidence="7" type="ORF">NA2_04271</name>
</gene>
<accession>K2MCR0</accession>
<dbReference type="PANTHER" id="PTHR34001:SF3">
    <property type="entry name" value="BLL7405 PROTEIN"/>
    <property type="match status" value="1"/>
</dbReference>
<evidence type="ECO:0000256" key="1">
    <source>
        <dbReference type="ARBA" id="ARBA00004442"/>
    </source>
</evidence>
<comment type="subcellular location">
    <subcellularLocation>
        <location evidence="1">Cell outer membrane</location>
    </subcellularLocation>
</comment>
<dbReference type="PANTHER" id="PTHR34001">
    <property type="entry name" value="BLL7405 PROTEIN"/>
    <property type="match status" value="1"/>
</dbReference>
<protein>
    <recommendedName>
        <fullName evidence="6">Outer membrane protein beta-barrel domain-containing protein</fullName>
    </recommendedName>
</protein>
<evidence type="ECO:0000313" key="8">
    <source>
        <dbReference type="Proteomes" id="UP000006786"/>
    </source>
</evidence>
<evidence type="ECO:0000313" key="7">
    <source>
        <dbReference type="EMBL" id="EKF19976.1"/>
    </source>
</evidence>
<dbReference type="Gene3D" id="2.40.160.20">
    <property type="match status" value="2"/>
</dbReference>
<dbReference type="InterPro" id="IPR027385">
    <property type="entry name" value="Beta-barrel_OMP"/>
</dbReference>
<evidence type="ECO:0000256" key="4">
    <source>
        <dbReference type="ARBA" id="ARBA00023237"/>
    </source>
</evidence>
<evidence type="ECO:0000259" key="6">
    <source>
        <dbReference type="Pfam" id="PF13505"/>
    </source>
</evidence>
<dbReference type="PATRIC" id="fig|391937.3.peg.880"/>
<dbReference type="Pfam" id="PF13505">
    <property type="entry name" value="OMP_b-brl"/>
    <property type="match status" value="2"/>
</dbReference>
<comment type="caution">
    <text evidence="7">The sequence shown here is derived from an EMBL/GenBank/DDBJ whole genome shotgun (WGS) entry which is preliminary data.</text>
</comment>
<dbReference type="AlphaFoldDB" id="K2MCR0"/>
<sequence length="395" mass="40965">MSADLSGGTTGGYNWSGLYLGIGAGAGARIGEVEIPAGPASFNGIGGEGLFGELTVGYDYMVSPRFLLGGFANGRFGNIGSRLDLGVGSIEVKGDYGFDVGLRAGYLISPSTLAYVLGGYTWQHFDVSSNPAGLEYDWSNSGFVVGAGLETALDGNWTLKSEYRYSHFGSEDFDTGGFLKVSPSSHAFHAGLNYRFGMNNGGGAAFETPAYDWNGLTIGAALGAGGLVHDVGIGGLGVGFNGVGAEGFLGEVSVGYDREFGGNWVAGVLADARYATVSTDLKGPGFSASLEADYGFDVLARIGYKIGGGTLVYALGGYSYQHFDVDVSGLGSVYDWGASGFSVGGGIETAVTERATINLEYRYSDYGSEDFGSGGLFEVEPSAHTVRAGFKFKLM</sequence>
<keyword evidence="3" id="KW-0472">Membrane</keyword>
<proteinExistence type="inferred from homology"/>
<evidence type="ECO:0000256" key="2">
    <source>
        <dbReference type="ARBA" id="ARBA00022729"/>
    </source>
</evidence>
<dbReference type="SUPFAM" id="SSF56925">
    <property type="entry name" value="OMPA-like"/>
    <property type="match status" value="2"/>
</dbReference>
<dbReference type="Proteomes" id="UP000006786">
    <property type="component" value="Unassembled WGS sequence"/>
</dbReference>
<evidence type="ECO:0000256" key="5">
    <source>
        <dbReference type="ARBA" id="ARBA00038306"/>
    </source>
</evidence>
<comment type="similarity">
    <text evidence="5">Belongs to the Omp25/RopB family.</text>
</comment>
<feature type="domain" description="Outer membrane protein beta-barrel" evidence="6">
    <location>
        <begin position="13"/>
        <end position="196"/>
    </location>
</feature>
<dbReference type="STRING" id="391937.NA2_04271"/>
<keyword evidence="8" id="KW-1185">Reference proteome</keyword>
<dbReference type="InterPro" id="IPR051692">
    <property type="entry name" value="OMP-like"/>
</dbReference>
<dbReference type="eggNOG" id="COG3637">
    <property type="taxonomic scope" value="Bacteria"/>
</dbReference>
<evidence type="ECO:0000256" key="3">
    <source>
        <dbReference type="ARBA" id="ARBA00023136"/>
    </source>
</evidence>
<dbReference type="GO" id="GO:0009279">
    <property type="term" value="C:cell outer membrane"/>
    <property type="evidence" value="ECO:0007669"/>
    <property type="project" value="UniProtKB-SubCell"/>
</dbReference>
<reference evidence="7 8" key="1">
    <citation type="journal article" date="2012" name="J. Bacteriol.">
        <title>Genome Sequence of Nitratireductor pacificus Type Strain pht-3B.</title>
        <authorList>
            <person name="Lai Q."/>
            <person name="Li G."/>
            <person name="Shao Z."/>
        </authorList>
    </citation>
    <scope>NUCLEOTIDE SEQUENCE [LARGE SCALE GENOMIC DNA]</scope>
    <source>
        <strain evidence="8">pht-3B</strain>
    </source>
</reference>
<keyword evidence="2" id="KW-0732">Signal</keyword>
<keyword evidence="4" id="KW-0998">Cell outer membrane</keyword>
<feature type="domain" description="Outer membrane protein beta-barrel" evidence="6">
    <location>
        <begin position="231"/>
        <end position="392"/>
    </location>
</feature>
<name>K2MCR0_9HYPH</name>